<sequence length="124" mass="14005">MVFLAVANAAIDYHPPLEGVSSDKLLINVERDRKIGGNGQLTESSCPIELYINGQKVGSYLINEHQQYYLSPGDYSFRVENCLGQSSIYDMTLQVNDGQYYQDYILSVDFKGKPFIIKNSLKKL</sequence>
<proteinExistence type="predicted"/>
<protein>
    <recommendedName>
        <fullName evidence="3">DUF2846 domain-containing protein</fullName>
    </recommendedName>
</protein>
<accession>A0A2U2AIC6</accession>
<evidence type="ECO:0000313" key="1">
    <source>
        <dbReference type="EMBL" id="PWD82339.1"/>
    </source>
</evidence>
<evidence type="ECO:0008006" key="3">
    <source>
        <dbReference type="Google" id="ProtNLM"/>
    </source>
</evidence>
<dbReference type="EMBL" id="QEWR01000006">
    <property type="protein sequence ID" value="PWD82339.1"/>
    <property type="molecule type" value="Genomic_DNA"/>
</dbReference>
<organism evidence="1 2">
    <name type="scientific">Ignatzschineria indica</name>
    <dbReference type="NCBI Taxonomy" id="472583"/>
    <lineage>
        <taxon>Bacteria</taxon>
        <taxon>Pseudomonadati</taxon>
        <taxon>Pseudomonadota</taxon>
        <taxon>Gammaproteobacteria</taxon>
        <taxon>Cardiobacteriales</taxon>
        <taxon>Ignatzschineriaceae</taxon>
        <taxon>Ignatzschineria</taxon>
    </lineage>
</organism>
<comment type="caution">
    <text evidence="1">The sequence shown here is derived from an EMBL/GenBank/DDBJ whole genome shotgun (WGS) entry which is preliminary data.</text>
</comment>
<gene>
    <name evidence="1" type="ORF">DC082_09260</name>
</gene>
<keyword evidence="2" id="KW-1185">Reference proteome</keyword>
<reference evidence="1 2" key="1">
    <citation type="journal article" date="2018" name="Genome Announc.">
        <title>Ignatzschineria cameli sp. nov., isolated from necrotic foot tissue of dromedaries (Camelus dromedarius) and associated maggots (Wohlfahrtia species) in Dubai.</title>
        <authorList>
            <person name="Tsang C.C."/>
            <person name="Tang J.Y."/>
            <person name="Fong J.Y."/>
            <person name="Kinne J."/>
            <person name="Lee H.H."/>
            <person name="Joseph M."/>
            <person name="Jose S."/>
            <person name="Schuster R.K."/>
            <person name="Tang Y."/>
            <person name="Sivakumar S."/>
            <person name="Chen J.H."/>
            <person name="Teng J.L."/>
            <person name="Lau S.K."/>
            <person name="Wernery U."/>
            <person name="Woo P.C."/>
        </authorList>
    </citation>
    <scope>NUCLEOTIDE SEQUENCE [LARGE SCALE GENOMIC DNA]</scope>
    <source>
        <strain evidence="1 2">KCTC 22643</strain>
    </source>
</reference>
<dbReference type="AlphaFoldDB" id="A0A2U2AIC6"/>
<dbReference type="Proteomes" id="UP000244948">
    <property type="component" value="Unassembled WGS sequence"/>
</dbReference>
<name>A0A2U2AIC6_9GAMM</name>
<evidence type="ECO:0000313" key="2">
    <source>
        <dbReference type="Proteomes" id="UP000244948"/>
    </source>
</evidence>